<dbReference type="EMBL" id="ML014375">
    <property type="protein sequence ID" value="RKO98710.1"/>
    <property type="molecule type" value="Genomic_DNA"/>
</dbReference>
<keyword evidence="7" id="KW-0862">Zinc</keyword>
<gene>
    <name evidence="17" type="ORF">CXG81DRAFT_30392</name>
</gene>
<dbReference type="AlphaFoldDB" id="A0A4P9X2G5"/>
<dbReference type="SMART" id="SM00490">
    <property type="entry name" value="HELICc"/>
    <property type="match status" value="1"/>
</dbReference>
<dbReference type="InterPro" id="IPR011545">
    <property type="entry name" value="DEAD/DEAH_box_helicase_dom"/>
</dbReference>
<dbReference type="FunFam" id="3.40.50.300:FF:000449">
    <property type="entry name" value="Probable ATP-dependent RNA helicase DDX41"/>
    <property type="match status" value="1"/>
</dbReference>
<dbReference type="STRING" id="1555241.A0A4P9X2G5"/>
<feature type="compositionally biased region" description="Low complexity" evidence="13">
    <location>
        <begin position="40"/>
        <end position="56"/>
    </location>
</feature>
<dbReference type="GO" id="GO:0003724">
    <property type="term" value="F:RNA helicase activity"/>
    <property type="evidence" value="ECO:0007669"/>
    <property type="project" value="UniProtKB-EC"/>
</dbReference>
<evidence type="ECO:0000313" key="17">
    <source>
        <dbReference type="EMBL" id="RKO98710.1"/>
    </source>
</evidence>
<dbReference type="PROSITE" id="PS51192">
    <property type="entry name" value="HELICASE_ATP_BIND_1"/>
    <property type="match status" value="1"/>
</dbReference>
<dbReference type="InterPro" id="IPR027417">
    <property type="entry name" value="P-loop_NTPase"/>
</dbReference>
<keyword evidence="8" id="KW-0067">ATP-binding</keyword>
<evidence type="ECO:0000256" key="5">
    <source>
        <dbReference type="ARBA" id="ARBA00022801"/>
    </source>
</evidence>
<dbReference type="GO" id="GO:0008270">
    <property type="term" value="F:zinc ion binding"/>
    <property type="evidence" value="ECO:0007669"/>
    <property type="project" value="UniProtKB-KW"/>
</dbReference>
<dbReference type="Pfam" id="PF00270">
    <property type="entry name" value="DEAD"/>
    <property type="match status" value="1"/>
</dbReference>
<evidence type="ECO:0000256" key="3">
    <source>
        <dbReference type="ARBA" id="ARBA00022741"/>
    </source>
</evidence>
<evidence type="ECO:0000256" key="13">
    <source>
        <dbReference type="SAM" id="MobiDB-lite"/>
    </source>
</evidence>
<dbReference type="EC" id="3.6.4.13" evidence="1"/>
<dbReference type="InterPro" id="IPR001650">
    <property type="entry name" value="Helicase_C-like"/>
</dbReference>
<keyword evidence="3" id="KW-0547">Nucleotide-binding</keyword>
<name>A0A4P9X2G5_9FUNG</name>
<dbReference type="GO" id="GO:0005634">
    <property type="term" value="C:nucleus"/>
    <property type="evidence" value="ECO:0007669"/>
    <property type="project" value="UniProtKB-ARBA"/>
</dbReference>
<feature type="compositionally biased region" description="Low complexity" evidence="13">
    <location>
        <begin position="1"/>
        <end position="21"/>
    </location>
</feature>
<evidence type="ECO:0000256" key="7">
    <source>
        <dbReference type="ARBA" id="ARBA00022833"/>
    </source>
</evidence>
<evidence type="ECO:0000259" key="14">
    <source>
        <dbReference type="PROSITE" id="PS51192"/>
    </source>
</evidence>
<dbReference type="GO" id="GO:0016787">
    <property type="term" value="F:hydrolase activity"/>
    <property type="evidence" value="ECO:0007669"/>
    <property type="project" value="UniProtKB-KW"/>
</dbReference>
<proteinExistence type="inferred from homology"/>
<dbReference type="FunFam" id="3.40.50.300:FF:000657">
    <property type="entry name" value="Probable ATP-dependent RNA helicase DDX41"/>
    <property type="match status" value="1"/>
</dbReference>
<keyword evidence="6" id="KW-0347">Helicase</keyword>
<dbReference type="Pfam" id="PF00271">
    <property type="entry name" value="Helicase_C"/>
    <property type="match status" value="1"/>
</dbReference>
<evidence type="ECO:0000256" key="2">
    <source>
        <dbReference type="ARBA" id="ARBA00022723"/>
    </source>
</evidence>
<protein>
    <recommendedName>
        <fullName evidence="1">RNA helicase</fullName>
        <ecNumber evidence="1">3.6.4.13</ecNumber>
    </recommendedName>
</protein>
<reference evidence="18" key="1">
    <citation type="journal article" date="2018" name="Nat. Microbiol.">
        <title>Leveraging single-cell genomics to expand the fungal tree of life.</title>
        <authorList>
            <person name="Ahrendt S.R."/>
            <person name="Quandt C.A."/>
            <person name="Ciobanu D."/>
            <person name="Clum A."/>
            <person name="Salamov A."/>
            <person name="Andreopoulos B."/>
            <person name="Cheng J.F."/>
            <person name="Woyke T."/>
            <person name="Pelin A."/>
            <person name="Henrissat B."/>
            <person name="Reynolds N.K."/>
            <person name="Benny G.L."/>
            <person name="Smith M.E."/>
            <person name="James T.Y."/>
            <person name="Grigoriev I.V."/>
        </authorList>
    </citation>
    <scope>NUCLEOTIDE SEQUENCE [LARGE SCALE GENOMIC DNA]</scope>
    <source>
        <strain evidence="18">ATCC 52028</strain>
    </source>
</reference>
<evidence type="ECO:0000256" key="6">
    <source>
        <dbReference type="ARBA" id="ARBA00022806"/>
    </source>
</evidence>
<evidence type="ECO:0000256" key="1">
    <source>
        <dbReference type="ARBA" id="ARBA00012552"/>
    </source>
</evidence>
<dbReference type="SMART" id="SM00487">
    <property type="entry name" value="DEXDc"/>
    <property type="match status" value="1"/>
</dbReference>
<keyword evidence="5" id="KW-0378">Hydrolase</keyword>
<evidence type="ECO:0000256" key="12">
    <source>
        <dbReference type="PROSITE-ProRule" id="PRU00552"/>
    </source>
</evidence>
<dbReference type="GO" id="GO:0005524">
    <property type="term" value="F:ATP binding"/>
    <property type="evidence" value="ECO:0007669"/>
    <property type="project" value="UniProtKB-KW"/>
</dbReference>
<evidence type="ECO:0000256" key="9">
    <source>
        <dbReference type="ARBA" id="ARBA00022884"/>
    </source>
</evidence>
<dbReference type="Proteomes" id="UP000274922">
    <property type="component" value="Unassembled WGS sequence"/>
</dbReference>
<accession>A0A4P9X2G5</accession>
<dbReference type="Gene3D" id="3.40.50.300">
    <property type="entry name" value="P-loop containing nucleotide triphosphate hydrolases"/>
    <property type="match status" value="2"/>
</dbReference>
<feature type="domain" description="DEAD-box RNA helicase Q" evidence="16">
    <location>
        <begin position="203"/>
        <end position="231"/>
    </location>
</feature>
<evidence type="ECO:0000259" key="16">
    <source>
        <dbReference type="PROSITE" id="PS51195"/>
    </source>
</evidence>
<dbReference type="InterPro" id="IPR014001">
    <property type="entry name" value="Helicase_ATP-bd"/>
</dbReference>
<keyword evidence="4" id="KW-0863">Zinc-finger</keyword>
<dbReference type="CDD" id="cd18787">
    <property type="entry name" value="SF2_C_DEAD"/>
    <property type="match status" value="1"/>
</dbReference>
<feature type="compositionally biased region" description="Basic and acidic residues" evidence="13">
    <location>
        <begin position="89"/>
        <end position="98"/>
    </location>
</feature>
<evidence type="ECO:0000313" key="18">
    <source>
        <dbReference type="Proteomes" id="UP000274922"/>
    </source>
</evidence>
<dbReference type="GO" id="GO:0005737">
    <property type="term" value="C:cytoplasm"/>
    <property type="evidence" value="ECO:0007669"/>
    <property type="project" value="UniProtKB-ARBA"/>
</dbReference>
<keyword evidence="2" id="KW-0479">Metal-binding</keyword>
<evidence type="ECO:0000256" key="11">
    <source>
        <dbReference type="ARBA" id="ARBA00047984"/>
    </source>
</evidence>
<dbReference type="PROSITE" id="PS51194">
    <property type="entry name" value="HELICASE_CTER"/>
    <property type="match status" value="1"/>
</dbReference>
<comment type="catalytic activity">
    <reaction evidence="11">
        <text>ATP + H2O = ADP + phosphate + H(+)</text>
        <dbReference type="Rhea" id="RHEA:13065"/>
        <dbReference type="ChEBI" id="CHEBI:15377"/>
        <dbReference type="ChEBI" id="CHEBI:15378"/>
        <dbReference type="ChEBI" id="CHEBI:30616"/>
        <dbReference type="ChEBI" id="CHEBI:43474"/>
        <dbReference type="ChEBI" id="CHEBI:456216"/>
        <dbReference type="EC" id="3.6.4.13"/>
    </reaction>
</comment>
<dbReference type="GO" id="GO:0003723">
    <property type="term" value="F:RNA binding"/>
    <property type="evidence" value="ECO:0007669"/>
    <property type="project" value="UniProtKB-KW"/>
</dbReference>
<feature type="domain" description="Helicase C-terminal" evidence="15">
    <location>
        <begin position="426"/>
        <end position="586"/>
    </location>
</feature>
<evidence type="ECO:0000259" key="15">
    <source>
        <dbReference type="PROSITE" id="PS51194"/>
    </source>
</evidence>
<dbReference type="InterPro" id="IPR014014">
    <property type="entry name" value="RNA_helicase_DEAD_Q_motif"/>
</dbReference>
<feature type="region of interest" description="Disordered" evidence="13">
    <location>
        <begin position="81"/>
        <end position="116"/>
    </location>
</feature>
<feature type="region of interest" description="Disordered" evidence="13">
    <location>
        <begin position="1"/>
        <end position="56"/>
    </location>
</feature>
<feature type="short sequence motif" description="Q motif" evidence="12">
    <location>
        <begin position="203"/>
        <end position="231"/>
    </location>
</feature>
<evidence type="ECO:0000256" key="4">
    <source>
        <dbReference type="ARBA" id="ARBA00022771"/>
    </source>
</evidence>
<comment type="similarity">
    <text evidence="10">Belongs to the DEAD box helicase family. DDX41 subfamily.</text>
</comment>
<dbReference type="SUPFAM" id="SSF52540">
    <property type="entry name" value="P-loop containing nucleoside triphosphate hydrolases"/>
    <property type="match status" value="1"/>
</dbReference>
<keyword evidence="18" id="KW-1185">Reference proteome</keyword>
<dbReference type="PROSITE" id="PS51195">
    <property type="entry name" value="Q_MOTIF"/>
    <property type="match status" value="1"/>
</dbReference>
<sequence>MASPSSSTRAPSAASPSPADSGRPRPPPPRPTRDRDTDAAARASLGADVDADDYVPYVPLRQKQAGARRFGDAVARPRRALDPSVDLADAGRRGHGLEDAGPPGFPDPDGGGDGAVQLSVGPHAKTDLEKELEREAAILAAQSRQKQLVSDRELALGTTYTEPMVTSWRPPRHVRERPAEVDAQIRARRHILVEGESVPPPCETFQEMRVPPAIIRYLAGRGIHAPTAIQIQGLPAAFAGRDVIGIAFTGSGKTLAFTLPMALEAECRLPLAPGEGPTGLVICPSRELARQTYDLAVALSEALTADGHPPLRPLLAIGGVSMGEQAEVLRLGPHMVVATPGRLQALLDAHKFTLHDCTYLCMDEADRMIDMGFEEDVRKIMSYFTAQRQTLLFSATMPKKIQAFARSALIQPVVINTGRAGAASMNIVQEIELVPDENKMVYLLNVLQKTSPPTLIFAENKSDVDAIHEYLLIKGVDAVAIHGGKDQSEREFAINQYKTRQADVLVATDIAGKGLDFKEIKHVINYDMPKEIEDYVHRIGRTGRSGKTGMATTFINRGCNIEILLDLKHLLREAKQVIPPVLQALDDPTDQFDAAAANTECGFCGGLGHRITQCPKLLAKNRAQMASQREGFGGSGY</sequence>
<feature type="domain" description="Helicase ATP-binding" evidence="14">
    <location>
        <begin position="234"/>
        <end position="415"/>
    </location>
</feature>
<evidence type="ECO:0000256" key="10">
    <source>
        <dbReference type="ARBA" id="ARBA00023594"/>
    </source>
</evidence>
<dbReference type="PANTHER" id="PTHR47958">
    <property type="entry name" value="ATP-DEPENDENT RNA HELICASE DBP3"/>
    <property type="match status" value="1"/>
</dbReference>
<organism evidence="17 18">
    <name type="scientific">Caulochytrium protostelioides</name>
    <dbReference type="NCBI Taxonomy" id="1555241"/>
    <lineage>
        <taxon>Eukaryota</taxon>
        <taxon>Fungi</taxon>
        <taxon>Fungi incertae sedis</taxon>
        <taxon>Chytridiomycota</taxon>
        <taxon>Chytridiomycota incertae sedis</taxon>
        <taxon>Chytridiomycetes</taxon>
        <taxon>Caulochytriales</taxon>
        <taxon>Caulochytriaceae</taxon>
        <taxon>Caulochytrium</taxon>
    </lineage>
</organism>
<evidence type="ECO:0000256" key="8">
    <source>
        <dbReference type="ARBA" id="ARBA00022840"/>
    </source>
</evidence>
<dbReference type="OrthoDB" id="196131at2759"/>
<keyword evidence="9" id="KW-0694">RNA-binding</keyword>